<dbReference type="EMBL" id="CP095075">
    <property type="protein sequence ID" value="UOR10679.1"/>
    <property type="molecule type" value="Genomic_DNA"/>
</dbReference>
<feature type="transmembrane region" description="Helical" evidence="1">
    <location>
        <begin position="142"/>
        <end position="162"/>
    </location>
</feature>
<dbReference type="Proteomes" id="UP000830326">
    <property type="component" value="Chromosome"/>
</dbReference>
<feature type="transmembrane region" description="Helical" evidence="1">
    <location>
        <begin position="108"/>
        <end position="136"/>
    </location>
</feature>
<keyword evidence="1" id="KW-1133">Transmembrane helix</keyword>
<organism evidence="2 3">
    <name type="scientific">Halobacillus amylolyticus</name>
    <dbReference type="NCBI Taxonomy" id="2932259"/>
    <lineage>
        <taxon>Bacteria</taxon>
        <taxon>Bacillati</taxon>
        <taxon>Bacillota</taxon>
        <taxon>Bacilli</taxon>
        <taxon>Bacillales</taxon>
        <taxon>Bacillaceae</taxon>
        <taxon>Halobacillus</taxon>
    </lineage>
</organism>
<dbReference type="InterPro" id="IPR019074">
    <property type="entry name" value="YabQ"/>
</dbReference>
<dbReference type="Pfam" id="PF09578">
    <property type="entry name" value="Spore_YabQ"/>
    <property type="match status" value="1"/>
</dbReference>
<evidence type="ECO:0000256" key="1">
    <source>
        <dbReference type="SAM" id="Phobius"/>
    </source>
</evidence>
<accession>A0ABY4H7J3</accession>
<gene>
    <name evidence="2" type="primary">yabQ</name>
    <name evidence="2" type="ORF">MUO15_13640</name>
</gene>
<evidence type="ECO:0000313" key="2">
    <source>
        <dbReference type="EMBL" id="UOR10679.1"/>
    </source>
</evidence>
<dbReference type="NCBIfam" id="TIGR02893">
    <property type="entry name" value="spore_yabQ"/>
    <property type="match status" value="1"/>
</dbReference>
<keyword evidence="3" id="KW-1185">Reference proteome</keyword>
<feature type="transmembrane region" description="Helical" evidence="1">
    <location>
        <begin position="68"/>
        <end position="87"/>
    </location>
</feature>
<proteinExistence type="predicted"/>
<reference evidence="2" key="1">
    <citation type="submission" date="2022-04" db="EMBL/GenBank/DDBJ databases">
        <title>Halobacillus sp. isolated from saltern.</title>
        <authorList>
            <person name="Won M."/>
            <person name="Lee C.-M."/>
            <person name="Woen H.-Y."/>
            <person name="Kwon S.-W."/>
        </authorList>
    </citation>
    <scope>NUCLEOTIDE SEQUENCE</scope>
    <source>
        <strain evidence="2">SSHM10-5</strain>
    </source>
</reference>
<name>A0ABY4H7J3_9BACI</name>
<keyword evidence="1" id="KW-0812">Transmembrane</keyword>
<protein>
    <submittedName>
        <fullName evidence="2">Spore cortex biosynthesis protein YabQ</fullName>
    </submittedName>
</protein>
<sequence length="196" mass="23284">MTLTAQFMTMVAMISGGIYIGAAVDTFERLFYKRNKKSWLELVWQLTFWVTQAALLFFLLFIVNYGELRLYVFVAILCGYAAYRGLLQTSYKKILEHIIRVVTKLVTFFWRLFNAVIIWPIRTIILLITSLLFAVYKVFYKSTHLLFLVVLYPFLLVFRVIWKLLPESLKKNLNKTAGFWIKIKNTINKWKDRTRK</sequence>
<dbReference type="RefSeq" id="WP_245029923.1">
    <property type="nucleotide sequence ID" value="NZ_CP095075.1"/>
</dbReference>
<feature type="transmembrane region" description="Helical" evidence="1">
    <location>
        <begin position="6"/>
        <end position="27"/>
    </location>
</feature>
<evidence type="ECO:0000313" key="3">
    <source>
        <dbReference type="Proteomes" id="UP000830326"/>
    </source>
</evidence>
<keyword evidence="1" id="KW-0472">Membrane</keyword>
<feature type="transmembrane region" description="Helical" evidence="1">
    <location>
        <begin position="39"/>
        <end position="62"/>
    </location>
</feature>